<dbReference type="SMART" id="SM00064">
    <property type="entry name" value="FYVE"/>
    <property type="match status" value="1"/>
</dbReference>
<dbReference type="VEuPathDB" id="FungiDB:AeMF1_018327"/>
<evidence type="ECO:0000256" key="4">
    <source>
        <dbReference type="PROSITE-ProRule" id="PRU00091"/>
    </source>
</evidence>
<dbReference type="EMBL" id="VJMJ01000012">
    <property type="protein sequence ID" value="KAF0743880.1"/>
    <property type="molecule type" value="Genomic_DNA"/>
</dbReference>
<evidence type="ECO:0000259" key="6">
    <source>
        <dbReference type="PROSITE" id="PS50178"/>
    </source>
</evidence>
<dbReference type="InterPro" id="IPR013083">
    <property type="entry name" value="Znf_RING/FYVE/PHD"/>
</dbReference>
<dbReference type="GO" id="GO:0008270">
    <property type="term" value="F:zinc ion binding"/>
    <property type="evidence" value="ECO:0007669"/>
    <property type="project" value="UniProtKB-KW"/>
</dbReference>
<dbReference type="AlphaFoldDB" id="A0A6G0XTN0"/>
<dbReference type="InterPro" id="IPR052727">
    <property type="entry name" value="Rab4/Rab5_effector"/>
</dbReference>
<gene>
    <name evidence="7" type="ORF">Ae201684_001523</name>
</gene>
<evidence type="ECO:0000313" key="7">
    <source>
        <dbReference type="EMBL" id="KAF0743880.1"/>
    </source>
</evidence>
<proteinExistence type="predicted"/>
<dbReference type="SUPFAM" id="SSF57903">
    <property type="entry name" value="FYVE/PHD zinc finger"/>
    <property type="match status" value="1"/>
</dbReference>
<dbReference type="InterPro" id="IPR017455">
    <property type="entry name" value="Znf_FYVE-rel"/>
</dbReference>
<dbReference type="InterPro" id="IPR011011">
    <property type="entry name" value="Znf_FYVE_PHD"/>
</dbReference>
<feature type="region of interest" description="Disordered" evidence="5">
    <location>
        <begin position="438"/>
        <end position="466"/>
    </location>
</feature>
<comment type="caution">
    <text evidence="7">The sequence shown here is derived from an EMBL/GenBank/DDBJ whole genome shotgun (WGS) entry which is preliminary data.</text>
</comment>
<protein>
    <recommendedName>
        <fullName evidence="6">FYVE-type domain-containing protein</fullName>
    </recommendedName>
</protein>
<dbReference type="PANTHER" id="PTHR13510:SF44">
    <property type="entry name" value="RABENOSYN-5"/>
    <property type="match status" value="1"/>
</dbReference>
<keyword evidence="3" id="KW-0862">Zinc</keyword>
<dbReference type="InterPro" id="IPR023393">
    <property type="entry name" value="START-like_dom_sf"/>
</dbReference>
<accession>A0A6G0XTN0</accession>
<sequence>MSFKTPVPDDFFTTPPLSPDKIEELRAIGYKAQHDLLEYTKLTGGPVEWTLRTNDDKVQVYTAREGNLPLFLGTTEIESSLDEVRAIFTAPTTSDVRRVDAAYFPDVLDEVRLYTLSTPTEDRPHHLSSVSWTVMRSPLQGLIVRYRDFCSIEHLEDAEIDGKKAWIRACKSIVIPACPDLEKKYGIIRAEFIHSGFIYMEIDKPGILRVTELEHFSPNGRVTGDVIGAMLMTSFAESQYNSMNSMQTNVYAHRLCKVSYLPPSDLVGKHTRTKCAVCLKKFGTFSRKTNCRRCGEVVCSKVCSAKYKLMMANIFVDLRVCSRCIPGANDVEQEMPLSKSMKKSLRDDMSSSSGSSHPSYTKATKRPERSSSASTHPISLSTYSGDDMFSLSGMDCSKIFLDLKECSDQGKHVDDRWSESEASFIFDAEDGGGFDISDRRASQTTNYHGSSKGATHRRRGDMLLLN</sequence>
<reference evidence="7 8" key="1">
    <citation type="submission" date="2019-07" db="EMBL/GenBank/DDBJ databases">
        <title>Genomics analysis of Aphanomyces spp. identifies a new class of oomycete effector associated with host adaptation.</title>
        <authorList>
            <person name="Gaulin E."/>
        </authorList>
    </citation>
    <scope>NUCLEOTIDE SEQUENCE [LARGE SCALE GENOMIC DNA]</scope>
    <source>
        <strain evidence="7 8">ATCC 201684</strain>
    </source>
</reference>
<evidence type="ECO:0000256" key="5">
    <source>
        <dbReference type="SAM" id="MobiDB-lite"/>
    </source>
</evidence>
<evidence type="ECO:0000256" key="2">
    <source>
        <dbReference type="ARBA" id="ARBA00022771"/>
    </source>
</evidence>
<feature type="compositionally biased region" description="Polar residues" evidence="5">
    <location>
        <begin position="442"/>
        <end position="453"/>
    </location>
</feature>
<dbReference type="Pfam" id="PF01363">
    <property type="entry name" value="FYVE"/>
    <property type="match status" value="1"/>
</dbReference>
<keyword evidence="2 4" id="KW-0863">Zinc-finger</keyword>
<dbReference type="InterPro" id="IPR000306">
    <property type="entry name" value="Znf_FYVE"/>
</dbReference>
<dbReference type="SUPFAM" id="SSF55961">
    <property type="entry name" value="Bet v1-like"/>
    <property type="match status" value="1"/>
</dbReference>
<dbReference type="Gene3D" id="3.30.530.20">
    <property type="match status" value="1"/>
</dbReference>
<dbReference type="CDD" id="cd00065">
    <property type="entry name" value="FYVE_like_SF"/>
    <property type="match status" value="1"/>
</dbReference>
<organism evidence="7 8">
    <name type="scientific">Aphanomyces euteiches</name>
    <dbReference type="NCBI Taxonomy" id="100861"/>
    <lineage>
        <taxon>Eukaryota</taxon>
        <taxon>Sar</taxon>
        <taxon>Stramenopiles</taxon>
        <taxon>Oomycota</taxon>
        <taxon>Saprolegniomycetes</taxon>
        <taxon>Saprolegniales</taxon>
        <taxon>Verrucalvaceae</taxon>
        <taxon>Aphanomyces</taxon>
    </lineage>
</organism>
<feature type="domain" description="FYVE-type" evidence="6">
    <location>
        <begin position="269"/>
        <end position="329"/>
    </location>
</feature>
<feature type="region of interest" description="Disordered" evidence="5">
    <location>
        <begin position="335"/>
        <end position="378"/>
    </location>
</feature>
<dbReference type="Gene3D" id="3.30.40.10">
    <property type="entry name" value="Zinc/RING finger domain, C3HC4 (zinc finger)"/>
    <property type="match status" value="1"/>
</dbReference>
<keyword evidence="1" id="KW-0479">Metal-binding</keyword>
<dbReference type="PROSITE" id="PS50178">
    <property type="entry name" value="ZF_FYVE"/>
    <property type="match status" value="1"/>
</dbReference>
<dbReference type="Proteomes" id="UP000481153">
    <property type="component" value="Unassembled WGS sequence"/>
</dbReference>
<evidence type="ECO:0000256" key="3">
    <source>
        <dbReference type="ARBA" id="ARBA00022833"/>
    </source>
</evidence>
<keyword evidence="8" id="KW-1185">Reference proteome</keyword>
<name>A0A6G0XTN0_9STRA</name>
<dbReference type="PANTHER" id="PTHR13510">
    <property type="entry name" value="FYVE-FINGER-CONTAINING RAB5 EFFECTOR PROTEIN RABENOSYN-5-RELATED"/>
    <property type="match status" value="1"/>
</dbReference>
<evidence type="ECO:0000313" key="8">
    <source>
        <dbReference type="Proteomes" id="UP000481153"/>
    </source>
</evidence>
<evidence type="ECO:0000256" key="1">
    <source>
        <dbReference type="ARBA" id="ARBA00022723"/>
    </source>
</evidence>